<gene>
    <name evidence="1" type="ORF">GTW58_10545</name>
</gene>
<proteinExistence type="predicted"/>
<accession>A0A846TTN2</accession>
<dbReference type="Proteomes" id="UP000521379">
    <property type="component" value="Unassembled WGS sequence"/>
</dbReference>
<name>A0A846TTN2_9MICC</name>
<evidence type="ECO:0000313" key="1">
    <source>
        <dbReference type="EMBL" id="NKE10360.1"/>
    </source>
</evidence>
<reference evidence="1 2" key="1">
    <citation type="submission" date="2020-02" db="EMBL/GenBank/DDBJ databases">
        <authorList>
            <person name="Sun Q."/>
        </authorList>
    </citation>
    <scope>NUCLEOTIDE SEQUENCE [LARGE SCALE GENOMIC DNA]</scope>
    <source>
        <strain evidence="1 2">YIM 13062</strain>
    </source>
</reference>
<dbReference type="AlphaFoldDB" id="A0A846TTN2"/>
<comment type="caution">
    <text evidence="1">The sequence shown here is derived from an EMBL/GenBank/DDBJ whole genome shotgun (WGS) entry which is preliminary data.</text>
</comment>
<sequence length="122" mass="13667">MAIQPLLPGWKAVAAVDHILATGLSYADPRWPITPEDLLNLVDQLPPYTRGAAALRASLGRAASHVWSPMETLLRLMLVHDQFREPTCNLGVQLPDGTWVDLADRRRWRALTGDLWRALGRH</sequence>
<dbReference type="EMBL" id="JAAVUN010000022">
    <property type="protein sequence ID" value="NKE10360.1"/>
    <property type="molecule type" value="Genomic_DNA"/>
</dbReference>
<organism evidence="1 2">
    <name type="scientific">Kocuria subflava</name>
    <dbReference type="NCBI Taxonomy" id="1736139"/>
    <lineage>
        <taxon>Bacteria</taxon>
        <taxon>Bacillati</taxon>
        <taxon>Actinomycetota</taxon>
        <taxon>Actinomycetes</taxon>
        <taxon>Micrococcales</taxon>
        <taxon>Micrococcaceae</taxon>
        <taxon>Kocuria</taxon>
    </lineage>
</organism>
<dbReference type="RefSeq" id="WP_156125313.1">
    <property type="nucleotide sequence ID" value="NZ_JAAVUN010000022.1"/>
</dbReference>
<keyword evidence="2" id="KW-1185">Reference proteome</keyword>
<evidence type="ECO:0000313" key="2">
    <source>
        <dbReference type="Proteomes" id="UP000521379"/>
    </source>
</evidence>
<protein>
    <submittedName>
        <fullName evidence="1">Uncharacterized protein</fullName>
    </submittedName>
</protein>